<sequence>MIMRLKNLFGMAAMLALAASCSENELVESGGTGANENGPHYATFTIKLPTTNGTRADGEPTYDDGTPDEYAVGNATLLVFEKAAAEPETDATLVEKVELGDMKPWNKVDDNPNAITTEANITAKLNNFKPGNEKNYYAVVLLNNNISTSSTKVTVPTLNQTFGEWQKAQVSNYITNKTNGFYMANAVKVNASSGATETLVLIDKDKVTTTESAAQPAATIHVERGVAKVTMTTFSQMNVEGIDGDKVTITAWDLDVTNKKSYPVHNVNNFAGFAGYWGNVWSEPRFTSGHTAFNRAHWGIDPNYSTLNNHDQHPDDFDYQASDYNFSGAGEATKPKYCLENTFSLGCMCQNQTTRVILKATYVPRGLTAGTTFYMIDGKSGYFTEATLKTQIETAITNAGYTAADFKVSLNALKAAGKHIVAAGDITKESGTQDVDATFLTKVNAQLGLSGEKKISTYKEGVSYYIARIKHFGDGLTPWPAEDGNKETYGTGEEAKKRYLGRYGVVRNNWYELTVNKVTNPGSPDVPTVNPDTPDDEGDKYYVNCTVKILSWAKRVQNIEL</sequence>
<reference evidence="3 4" key="1">
    <citation type="submission" date="2018-08" db="EMBL/GenBank/DDBJ databases">
        <title>A genome reference for cultivated species of the human gut microbiota.</title>
        <authorList>
            <person name="Zou Y."/>
            <person name="Xue W."/>
            <person name="Luo G."/>
        </authorList>
    </citation>
    <scope>NUCLEOTIDE SEQUENCE [LARGE SCALE GENOMIC DNA]</scope>
    <source>
        <strain evidence="3 4">AF24-12</strain>
    </source>
</reference>
<evidence type="ECO:0000256" key="1">
    <source>
        <dbReference type="SAM" id="SignalP"/>
    </source>
</evidence>
<evidence type="ECO:0000313" key="3">
    <source>
        <dbReference type="EMBL" id="RGS18104.1"/>
    </source>
</evidence>
<gene>
    <name evidence="3" type="ORF">DWY11_03410</name>
</gene>
<accession>A0A3R5WGS6</accession>
<dbReference type="Proteomes" id="UP000283872">
    <property type="component" value="Unassembled WGS sequence"/>
</dbReference>
<evidence type="ECO:0000313" key="4">
    <source>
        <dbReference type="Proteomes" id="UP000283872"/>
    </source>
</evidence>
<dbReference type="Gene3D" id="2.60.40.2580">
    <property type="match status" value="1"/>
</dbReference>
<feature type="chain" id="PRO_5018604707" description="Minor fimbrium subunit Mfa1 C-terminal domain-containing protein" evidence="1">
    <location>
        <begin position="19"/>
        <end position="561"/>
    </location>
</feature>
<feature type="signal peptide" evidence="1">
    <location>
        <begin position="1"/>
        <end position="18"/>
    </location>
</feature>
<organism evidence="3 4">
    <name type="scientific">Segatella copri</name>
    <dbReference type="NCBI Taxonomy" id="165179"/>
    <lineage>
        <taxon>Bacteria</taxon>
        <taxon>Pseudomonadati</taxon>
        <taxon>Bacteroidota</taxon>
        <taxon>Bacteroidia</taxon>
        <taxon>Bacteroidales</taxon>
        <taxon>Prevotellaceae</taxon>
        <taxon>Segatella</taxon>
    </lineage>
</organism>
<dbReference type="AlphaFoldDB" id="A0A3R5WGS6"/>
<name>A0A3R5WGS6_9BACT</name>
<dbReference type="GO" id="GO:0009418">
    <property type="term" value="C:pilus shaft"/>
    <property type="evidence" value="ECO:0007669"/>
    <property type="project" value="InterPro"/>
</dbReference>
<dbReference type="PROSITE" id="PS51257">
    <property type="entry name" value="PROKAR_LIPOPROTEIN"/>
    <property type="match status" value="1"/>
</dbReference>
<feature type="domain" description="Minor fimbrium subunit Mfa1 C-terminal" evidence="2">
    <location>
        <begin position="457"/>
        <end position="558"/>
    </location>
</feature>
<evidence type="ECO:0000259" key="2">
    <source>
        <dbReference type="Pfam" id="PF15495"/>
    </source>
</evidence>
<dbReference type="Pfam" id="PF15495">
    <property type="entry name" value="Fimbrillin_C"/>
    <property type="match status" value="1"/>
</dbReference>
<dbReference type="Gene3D" id="1.10.20.150">
    <property type="match status" value="1"/>
</dbReference>
<dbReference type="InterPro" id="IPR047786">
    <property type="entry name" value="Mfa1_fim"/>
</dbReference>
<keyword evidence="1" id="KW-0732">Signal</keyword>
<dbReference type="Gene3D" id="2.60.40.3690">
    <property type="match status" value="1"/>
</dbReference>
<dbReference type="InterPro" id="IPR029140">
    <property type="entry name" value="Mfa1_C"/>
</dbReference>
<comment type="caution">
    <text evidence="3">The sequence shown here is derived from an EMBL/GenBank/DDBJ whole genome shotgun (WGS) entry which is preliminary data.</text>
</comment>
<dbReference type="EMBL" id="QRVA01000005">
    <property type="protein sequence ID" value="RGS18104.1"/>
    <property type="molecule type" value="Genomic_DNA"/>
</dbReference>
<dbReference type="NCBIfam" id="NF038041">
    <property type="entry name" value="fim_Mfa1_fam"/>
    <property type="match status" value="1"/>
</dbReference>
<protein>
    <recommendedName>
        <fullName evidence="2">Minor fimbrium subunit Mfa1 C-terminal domain-containing protein</fullName>
    </recommendedName>
</protein>
<proteinExistence type="predicted"/>